<dbReference type="Pfam" id="PF01381">
    <property type="entry name" value="HTH_3"/>
    <property type="match status" value="1"/>
</dbReference>
<evidence type="ECO:0000259" key="1">
    <source>
        <dbReference type="PROSITE" id="PS50943"/>
    </source>
</evidence>
<dbReference type="Proteomes" id="UP000031549">
    <property type="component" value="Unassembled WGS sequence"/>
</dbReference>
<dbReference type="SMART" id="SM00530">
    <property type="entry name" value="HTH_XRE"/>
    <property type="match status" value="1"/>
</dbReference>
<dbReference type="InterPro" id="IPR001387">
    <property type="entry name" value="Cro/C1-type_HTH"/>
</dbReference>
<dbReference type="AlphaFoldDB" id="A0A846HFN6"/>
<dbReference type="GO" id="GO:0003677">
    <property type="term" value="F:DNA binding"/>
    <property type="evidence" value="ECO:0007669"/>
    <property type="project" value="InterPro"/>
</dbReference>
<evidence type="ECO:0000313" key="3">
    <source>
        <dbReference type="Proteomes" id="UP000031549"/>
    </source>
</evidence>
<name>A0A846HFN6_9CYAN</name>
<proteinExistence type="predicted"/>
<organism evidence="2 3">
    <name type="scientific">Hassallia byssoidea VB512170</name>
    <dbReference type="NCBI Taxonomy" id="1304833"/>
    <lineage>
        <taxon>Bacteria</taxon>
        <taxon>Bacillati</taxon>
        <taxon>Cyanobacteriota</taxon>
        <taxon>Cyanophyceae</taxon>
        <taxon>Nostocales</taxon>
        <taxon>Tolypothrichaceae</taxon>
        <taxon>Hassallia</taxon>
    </lineage>
</organism>
<comment type="caution">
    <text evidence="2">The sequence shown here is derived from an EMBL/GenBank/DDBJ whole genome shotgun (WGS) entry which is preliminary data.</text>
</comment>
<keyword evidence="3" id="KW-1185">Reference proteome</keyword>
<accession>A0A846HFN6</accession>
<dbReference type="Gene3D" id="1.10.260.40">
    <property type="entry name" value="lambda repressor-like DNA-binding domains"/>
    <property type="match status" value="1"/>
</dbReference>
<reference evidence="2 3" key="1">
    <citation type="journal article" date="2015" name="Genome Announc.">
        <title>Draft Genome Sequence of Cyanobacterium Hassallia byssoidea Strain VB512170, Isolated from Monuments in India.</title>
        <authorList>
            <person name="Singh D."/>
            <person name="Chandrababunaidu M.M."/>
            <person name="Panda A."/>
            <person name="Sen D."/>
            <person name="Bhattacharyya S."/>
            <person name="Adhikary S.P."/>
            <person name="Tripathy S."/>
        </authorList>
    </citation>
    <scope>NUCLEOTIDE SEQUENCE [LARGE SCALE GENOMIC DNA]</scope>
    <source>
        <strain evidence="2 3">VB512170</strain>
    </source>
</reference>
<dbReference type="RefSeq" id="WP_039744425.1">
    <property type="nucleotide sequence ID" value="NZ_JTCM02000104.1"/>
</dbReference>
<dbReference type="InterPro" id="IPR025874">
    <property type="entry name" value="DZR"/>
</dbReference>
<protein>
    <submittedName>
        <fullName evidence="2">Helix-turn-helix domain-containing protein</fullName>
    </submittedName>
</protein>
<evidence type="ECO:0000313" key="2">
    <source>
        <dbReference type="EMBL" id="NEU76317.1"/>
    </source>
</evidence>
<gene>
    <name evidence="2" type="ORF">PI95_028290</name>
</gene>
<feature type="domain" description="HTH cro/C1-type" evidence="1">
    <location>
        <begin position="20"/>
        <end position="75"/>
    </location>
</feature>
<dbReference type="InterPro" id="IPR010982">
    <property type="entry name" value="Lambda_DNA-bd_dom_sf"/>
</dbReference>
<dbReference type="EMBL" id="JTCM02000104">
    <property type="protein sequence ID" value="NEU76317.1"/>
    <property type="molecule type" value="Genomic_DNA"/>
</dbReference>
<dbReference type="PROSITE" id="PS50943">
    <property type="entry name" value="HTH_CROC1"/>
    <property type="match status" value="1"/>
</dbReference>
<dbReference type="Pfam" id="PF12773">
    <property type="entry name" value="DZR"/>
    <property type="match status" value="1"/>
</dbReference>
<dbReference type="CDD" id="cd00093">
    <property type="entry name" value="HTH_XRE"/>
    <property type="match status" value="1"/>
</dbReference>
<dbReference type="SUPFAM" id="SSF47413">
    <property type="entry name" value="lambda repressor-like DNA-binding domains"/>
    <property type="match status" value="1"/>
</dbReference>
<sequence>MVITEHSTLPTGEEGLANYVQRLRGHLSLTQKELSFKAGIHIQTIRKIEGGQTSRLNQKAKGGLASALGIPPEYLDAAAKKVSPETITTLKFCPKCWTPGTTPDQMWTDFRSKYCFACGTALRNRCVSCNEPIMSLKFKFCPYCGANYKQNQTTA</sequence>